<evidence type="ECO:0000256" key="2">
    <source>
        <dbReference type="ARBA" id="ARBA00022759"/>
    </source>
</evidence>
<dbReference type="GO" id="GO:0004519">
    <property type="term" value="F:endonuclease activity"/>
    <property type="evidence" value="ECO:0007669"/>
    <property type="project" value="UniProtKB-KW"/>
</dbReference>
<dbReference type="PANTHER" id="PTHR12302:SF3">
    <property type="entry name" value="SERINE_THREONINE-PROTEIN KINASE 31"/>
    <property type="match status" value="1"/>
</dbReference>
<protein>
    <submittedName>
        <fullName evidence="6">Endonuclease YncB(Thermonuclease family)</fullName>
    </submittedName>
</protein>
<sequence length="167" mass="18765">MKKSILITSALMAVLIPCAATSATVTRIIDGDTLEAREDGEVVRVRLVDIDAPEKSQAYGQRAKQKLIELVNGADDFTVKSTSKDRYGRVLGQVYVKRCQPECLSYYVNAEMVKSGLAWAYRFHNKATSPAMAELETEARKKKIGLWADPNAIEPRHYRQREKMLSN</sequence>
<accession>A0A4R6DVR6</accession>
<evidence type="ECO:0000313" key="6">
    <source>
        <dbReference type="EMBL" id="TDN48864.1"/>
    </source>
</evidence>
<keyword evidence="2 6" id="KW-0255">Endonuclease</keyword>
<dbReference type="OrthoDB" id="9805504at2"/>
<dbReference type="Pfam" id="PF00565">
    <property type="entry name" value="SNase"/>
    <property type="match status" value="1"/>
</dbReference>
<keyword evidence="7" id="KW-1185">Reference proteome</keyword>
<dbReference type="EMBL" id="SNVX01000025">
    <property type="protein sequence ID" value="TDN48864.1"/>
    <property type="molecule type" value="Genomic_DNA"/>
</dbReference>
<evidence type="ECO:0000256" key="1">
    <source>
        <dbReference type="ARBA" id="ARBA00022722"/>
    </source>
</evidence>
<evidence type="ECO:0000256" key="3">
    <source>
        <dbReference type="ARBA" id="ARBA00022801"/>
    </source>
</evidence>
<keyword evidence="3" id="KW-0378">Hydrolase</keyword>
<dbReference type="InterPro" id="IPR016071">
    <property type="entry name" value="Staphylococal_nuclease_OB-fold"/>
</dbReference>
<gene>
    <name evidence="6" type="ORF">EC847_12531</name>
</gene>
<evidence type="ECO:0000256" key="4">
    <source>
        <dbReference type="SAM" id="SignalP"/>
    </source>
</evidence>
<dbReference type="InterPro" id="IPR002071">
    <property type="entry name" value="Thermonucl_AS"/>
</dbReference>
<dbReference type="Proteomes" id="UP000295530">
    <property type="component" value="Unassembled WGS sequence"/>
</dbReference>
<dbReference type="PROSITE" id="PS01284">
    <property type="entry name" value="TNASE_2"/>
    <property type="match status" value="1"/>
</dbReference>
<dbReference type="InterPro" id="IPR035437">
    <property type="entry name" value="SNase_OB-fold_sf"/>
</dbReference>
<dbReference type="GO" id="GO:0003676">
    <property type="term" value="F:nucleic acid binding"/>
    <property type="evidence" value="ECO:0007669"/>
    <property type="project" value="InterPro"/>
</dbReference>
<comment type="caution">
    <text evidence="6">The sequence shown here is derived from an EMBL/GenBank/DDBJ whole genome shotgun (WGS) entry which is preliminary data.</text>
</comment>
<dbReference type="Gene3D" id="2.40.50.90">
    <property type="match status" value="1"/>
</dbReference>
<name>A0A4R6DVR6_SCAGO</name>
<evidence type="ECO:0000259" key="5">
    <source>
        <dbReference type="PROSITE" id="PS50830"/>
    </source>
</evidence>
<feature type="signal peptide" evidence="4">
    <location>
        <begin position="1"/>
        <end position="22"/>
    </location>
</feature>
<keyword evidence="4" id="KW-0732">Signal</keyword>
<evidence type="ECO:0000313" key="7">
    <source>
        <dbReference type="Proteomes" id="UP000295530"/>
    </source>
</evidence>
<dbReference type="SUPFAM" id="SSF50199">
    <property type="entry name" value="Staphylococcal nuclease"/>
    <property type="match status" value="1"/>
</dbReference>
<dbReference type="SMART" id="SM00318">
    <property type="entry name" value="SNc"/>
    <property type="match status" value="1"/>
</dbReference>
<dbReference type="AlphaFoldDB" id="A0A4R6DVR6"/>
<reference evidence="6 7" key="1">
    <citation type="submission" date="2019-03" db="EMBL/GenBank/DDBJ databases">
        <title>Genomic analyses of the natural microbiome of Caenorhabditis elegans.</title>
        <authorList>
            <person name="Samuel B."/>
        </authorList>
    </citation>
    <scope>NUCLEOTIDE SEQUENCE [LARGE SCALE GENOMIC DNA]</scope>
    <source>
        <strain evidence="6 7">BIGb0156</strain>
    </source>
</reference>
<proteinExistence type="predicted"/>
<organism evidence="6 7">
    <name type="scientific">Scandinavium goeteborgense</name>
    <dbReference type="NCBI Taxonomy" id="1851514"/>
    <lineage>
        <taxon>Bacteria</taxon>
        <taxon>Pseudomonadati</taxon>
        <taxon>Pseudomonadota</taxon>
        <taxon>Gammaproteobacteria</taxon>
        <taxon>Enterobacterales</taxon>
        <taxon>Enterobacteriaceae</taxon>
        <taxon>Scandinavium</taxon>
    </lineage>
</organism>
<dbReference type="GO" id="GO:0016787">
    <property type="term" value="F:hydrolase activity"/>
    <property type="evidence" value="ECO:0007669"/>
    <property type="project" value="UniProtKB-KW"/>
</dbReference>
<feature type="domain" description="TNase-like" evidence="5">
    <location>
        <begin position="19"/>
        <end position="149"/>
    </location>
</feature>
<dbReference type="RefSeq" id="WP_133462388.1">
    <property type="nucleotide sequence ID" value="NZ_SNVX01000025.1"/>
</dbReference>
<dbReference type="PROSITE" id="PS50830">
    <property type="entry name" value="TNASE_3"/>
    <property type="match status" value="1"/>
</dbReference>
<dbReference type="PANTHER" id="PTHR12302">
    <property type="entry name" value="EBNA2 BINDING PROTEIN P100"/>
    <property type="match status" value="1"/>
</dbReference>
<feature type="chain" id="PRO_5020660865" evidence="4">
    <location>
        <begin position="23"/>
        <end position="167"/>
    </location>
</feature>
<keyword evidence="1" id="KW-0540">Nuclease</keyword>